<accession>M9RIY3</accession>
<comment type="subcellular location">
    <subcellularLocation>
        <location evidence="1">Cell envelope</location>
    </subcellularLocation>
</comment>
<dbReference type="EMBL" id="CP003742">
    <property type="protein sequence ID" value="AGI72534.1"/>
    <property type="molecule type" value="Genomic_DNA"/>
</dbReference>
<dbReference type="CDD" id="cd14659">
    <property type="entry name" value="Imelysin-like_IPPA"/>
    <property type="match status" value="1"/>
</dbReference>
<dbReference type="Proteomes" id="UP000004688">
    <property type="component" value="Chromosome"/>
</dbReference>
<dbReference type="eggNOG" id="COG3489">
    <property type="taxonomic scope" value="Bacteria"/>
</dbReference>
<name>M9RIY3_9RHOB</name>
<dbReference type="HOGENOM" id="CLU_061785_0_0_5"/>
<keyword evidence="2 3" id="KW-0732">Signal</keyword>
<organism evidence="5 6">
    <name type="scientific">Octadecabacter arcticus 238</name>
    <dbReference type="NCBI Taxonomy" id="391616"/>
    <lineage>
        <taxon>Bacteria</taxon>
        <taxon>Pseudomonadati</taxon>
        <taxon>Pseudomonadota</taxon>
        <taxon>Alphaproteobacteria</taxon>
        <taxon>Rhodobacterales</taxon>
        <taxon>Roseobacteraceae</taxon>
        <taxon>Octadecabacter</taxon>
    </lineage>
</organism>
<evidence type="ECO:0000259" key="4">
    <source>
        <dbReference type="Pfam" id="PF09375"/>
    </source>
</evidence>
<feature type="signal peptide" evidence="3">
    <location>
        <begin position="1"/>
        <end position="19"/>
    </location>
</feature>
<evidence type="ECO:0000313" key="6">
    <source>
        <dbReference type="Proteomes" id="UP000004688"/>
    </source>
</evidence>
<dbReference type="KEGG" id="oar:OA238_c24800"/>
<dbReference type="AlphaFoldDB" id="M9RIY3"/>
<dbReference type="InterPro" id="IPR038352">
    <property type="entry name" value="Imelysin_sf"/>
</dbReference>
<dbReference type="GO" id="GO:0030313">
    <property type="term" value="C:cell envelope"/>
    <property type="evidence" value="ECO:0007669"/>
    <property type="project" value="UniProtKB-SubCell"/>
</dbReference>
<evidence type="ECO:0000256" key="3">
    <source>
        <dbReference type="SAM" id="SignalP"/>
    </source>
</evidence>
<reference evidence="5 6" key="1">
    <citation type="journal article" date="2013" name="PLoS ONE">
        <title>Poles Apart: Arctic and Antarctic Octadecabacter strains Share High Genome Plasticity and a New Type of Xanthorhodopsin.</title>
        <authorList>
            <person name="Vollmers J."/>
            <person name="Voget S."/>
            <person name="Dietrich S."/>
            <person name="Gollnow K."/>
            <person name="Smits M."/>
            <person name="Meyer K."/>
            <person name="Brinkhoff T."/>
            <person name="Simon M."/>
            <person name="Daniel R."/>
        </authorList>
    </citation>
    <scope>NUCLEOTIDE SEQUENCE [LARGE SCALE GENOMIC DNA]</scope>
    <source>
        <strain evidence="5 6">238</strain>
    </source>
</reference>
<dbReference type="STRING" id="391616.OA238_c24800"/>
<evidence type="ECO:0000313" key="5">
    <source>
        <dbReference type="EMBL" id="AGI72534.1"/>
    </source>
</evidence>
<feature type="domain" description="Imelysin-like" evidence="4">
    <location>
        <begin position="32"/>
        <end position="317"/>
    </location>
</feature>
<dbReference type="Pfam" id="PF09375">
    <property type="entry name" value="Peptidase_M75"/>
    <property type="match status" value="1"/>
</dbReference>
<evidence type="ECO:0000256" key="2">
    <source>
        <dbReference type="ARBA" id="ARBA00022729"/>
    </source>
</evidence>
<keyword evidence="6" id="KW-1185">Reference proteome</keyword>
<gene>
    <name evidence="5" type="ORF">OA238_c24800</name>
</gene>
<dbReference type="RefSeq" id="WP_015495605.1">
    <property type="nucleotide sequence ID" value="NC_020908.1"/>
</dbReference>
<sequence>MKRFLLTVVLAAAPVITNAQTSIIDNIVDAHILPRFQTLADTSAHLATTARNDCAVTSQALQSAYSDAFDAWVRASHLRFGPTEADDRAFALAFWPDSRGATPRSLTALLTDQDPVIASPDAYAQVSIAARGFYAMEFLMYDETLSNMGDEDDEDDRCTLVQTVTKDIATTSAAILEGWQTDYAARLKSPDTSSTYRSDEEVLQELFKALVTGLQFTSETRLGRPLGTFERPRPTRAEAWRSGRSARHVELSLAALNDLALRLSSDNAKLSERIETSFDVAATLLSKFDDPIFAGVGDPQTRFKIEVLQRSIDDIRARVRDELGPTLGVAAGFNSLDGD</sequence>
<dbReference type="OrthoDB" id="5729110at2"/>
<dbReference type="Gene3D" id="1.20.1420.20">
    <property type="entry name" value="M75 peptidase, HXXE motif"/>
    <property type="match status" value="1"/>
</dbReference>
<protein>
    <submittedName>
        <fullName evidence="5">Putative imelysin peptidase</fullName>
    </submittedName>
</protein>
<dbReference type="InterPro" id="IPR018976">
    <property type="entry name" value="Imelysin-like"/>
</dbReference>
<proteinExistence type="predicted"/>
<evidence type="ECO:0000256" key="1">
    <source>
        <dbReference type="ARBA" id="ARBA00004196"/>
    </source>
</evidence>
<dbReference type="InterPro" id="IPR034984">
    <property type="entry name" value="Imelysin-like_IPPA"/>
</dbReference>
<feature type="chain" id="PRO_5004102826" evidence="3">
    <location>
        <begin position="20"/>
        <end position="339"/>
    </location>
</feature>